<protein>
    <recommendedName>
        <fullName evidence="3">Thiol:disulfide interchange protein DsbA</fullName>
    </recommendedName>
</protein>
<name>A0A3B0Y388_9ZZZZ</name>
<dbReference type="GO" id="GO:0042597">
    <property type="term" value="C:periplasmic space"/>
    <property type="evidence" value="ECO:0007669"/>
    <property type="project" value="UniProtKB-SubCell"/>
</dbReference>
<dbReference type="InterPro" id="IPR050824">
    <property type="entry name" value="Thiol_disulfide_DsbA"/>
</dbReference>
<gene>
    <name evidence="9" type="ORF">MNBD_GAMMA09-3386</name>
</gene>
<dbReference type="AlphaFoldDB" id="A0A3B0Y388"/>
<comment type="subcellular location">
    <subcellularLocation>
        <location evidence="1">Periplasm</location>
    </subcellularLocation>
</comment>
<evidence type="ECO:0000256" key="7">
    <source>
        <dbReference type="ARBA" id="ARBA00023284"/>
    </source>
</evidence>
<reference evidence="9" key="1">
    <citation type="submission" date="2018-06" db="EMBL/GenBank/DDBJ databases">
        <authorList>
            <person name="Zhirakovskaya E."/>
        </authorList>
    </citation>
    <scope>NUCLEOTIDE SEQUENCE</scope>
</reference>
<dbReference type="PANTHER" id="PTHR35891:SF2">
    <property type="entry name" value="THIOL:DISULFIDE INTERCHANGE PROTEIN DSBA"/>
    <property type="match status" value="1"/>
</dbReference>
<organism evidence="9">
    <name type="scientific">hydrothermal vent metagenome</name>
    <dbReference type="NCBI Taxonomy" id="652676"/>
    <lineage>
        <taxon>unclassified sequences</taxon>
        <taxon>metagenomes</taxon>
        <taxon>ecological metagenomes</taxon>
    </lineage>
</organism>
<keyword evidence="5" id="KW-0574">Periplasm</keyword>
<dbReference type="SUPFAM" id="SSF52833">
    <property type="entry name" value="Thioredoxin-like"/>
    <property type="match status" value="1"/>
</dbReference>
<keyword evidence="7" id="KW-0676">Redox-active center</keyword>
<dbReference type="InterPro" id="IPR001853">
    <property type="entry name" value="DSBA-like_thioredoxin_dom"/>
</dbReference>
<sequence>MLNKTLFIVAVFLLSIPVSNAEKILKQEAGKKEFYENLHYKRVPSTQSEGSSSGRVKVVEMFFYACPHCNKLDPTLDKWLKTKSKNIEFKRVPAIIGPTWSIQARAFYVAQKLGIEDKIRKKLFKSIHDDGKQYYNEYTMMKFFSEQGVDPDKFLELYESKEVSEKAGMARELTVKYGIRGVPAIIVNNKYYTATYFTKNHEELLDVVDFLIEKEEKEQLALVK</sequence>
<evidence type="ECO:0000256" key="4">
    <source>
        <dbReference type="ARBA" id="ARBA00022729"/>
    </source>
</evidence>
<evidence type="ECO:0000313" key="9">
    <source>
        <dbReference type="EMBL" id="VAW62896.1"/>
    </source>
</evidence>
<dbReference type="InterPro" id="IPR023205">
    <property type="entry name" value="DsbA/DsbL"/>
</dbReference>
<accession>A0A3B0Y388</accession>
<dbReference type="PIRSF" id="PIRSF001488">
    <property type="entry name" value="Tdi_protein"/>
    <property type="match status" value="1"/>
</dbReference>
<dbReference type="PROSITE" id="PS51352">
    <property type="entry name" value="THIOREDOXIN_2"/>
    <property type="match status" value="1"/>
</dbReference>
<dbReference type="PANTHER" id="PTHR35891">
    <property type="entry name" value="THIOL:DISULFIDE INTERCHANGE PROTEIN DSBA"/>
    <property type="match status" value="1"/>
</dbReference>
<comment type="similarity">
    <text evidence="2">Belongs to the thioredoxin family. DsbA subfamily.</text>
</comment>
<dbReference type="InterPro" id="IPR013766">
    <property type="entry name" value="Thioredoxin_domain"/>
</dbReference>
<feature type="domain" description="Thioredoxin" evidence="8">
    <location>
        <begin position="14"/>
        <end position="213"/>
    </location>
</feature>
<keyword evidence="6" id="KW-1015">Disulfide bond</keyword>
<dbReference type="EMBL" id="UOFI01000033">
    <property type="protein sequence ID" value="VAW62896.1"/>
    <property type="molecule type" value="Genomic_DNA"/>
</dbReference>
<dbReference type="GO" id="GO:0016491">
    <property type="term" value="F:oxidoreductase activity"/>
    <property type="evidence" value="ECO:0007669"/>
    <property type="project" value="InterPro"/>
</dbReference>
<proteinExistence type="inferred from homology"/>
<dbReference type="InterPro" id="IPR036249">
    <property type="entry name" value="Thioredoxin-like_sf"/>
</dbReference>
<evidence type="ECO:0000256" key="3">
    <source>
        <dbReference type="ARBA" id="ARBA00013831"/>
    </source>
</evidence>
<dbReference type="Pfam" id="PF01323">
    <property type="entry name" value="DSBA"/>
    <property type="match status" value="1"/>
</dbReference>
<evidence type="ECO:0000256" key="5">
    <source>
        <dbReference type="ARBA" id="ARBA00022764"/>
    </source>
</evidence>
<evidence type="ECO:0000259" key="8">
    <source>
        <dbReference type="PROSITE" id="PS51352"/>
    </source>
</evidence>
<evidence type="ECO:0000256" key="2">
    <source>
        <dbReference type="ARBA" id="ARBA00005791"/>
    </source>
</evidence>
<evidence type="ECO:0000256" key="1">
    <source>
        <dbReference type="ARBA" id="ARBA00004418"/>
    </source>
</evidence>
<keyword evidence="4" id="KW-0732">Signal</keyword>
<evidence type="ECO:0000256" key="6">
    <source>
        <dbReference type="ARBA" id="ARBA00023157"/>
    </source>
</evidence>
<dbReference type="CDD" id="cd03019">
    <property type="entry name" value="DsbA_DsbA"/>
    <property type="match status" value="1"/>
</dbReference>
<dbReference type="Gene3D" id="3.40.30.10">
    <property type="entry name" value="Glutaredoxin"/>
    <property type="match status" value="1"/>
</dbReference>